<dbReference type="Proteomes" id="UP000314982">
    <property type="component" value="Unassembled WGS sequence"/>
</dbReference>
<reference evidence="3" key="2">
    <citation type="submission" date="2025-08" db="UniProtKB">
        <authorList>
            <consortium name="Ensembl"/>
        </authorList>
    </citation>
    <scope>IDENTIFICATION</scope>
</reference>
<reference evidence="4" key="1">
    <citation type="submission" date="2018-06" db="EMBL/GenBank/DDBJ databases">
        <title>Genome assembly of Danube salmon.</title>
        <authorList>
            <person name="Macqueen D.J."/>
            <person name="Gundappa M.K."/>
        </authorList>
    </citation>
    <scope>NUCLEOTIDE SEQUENCE [LARGE SCALE GENOMIC DNA]</scope>
</reference>
<dbReference type="PANTHER" id="PTHR45916">
    <property type="entry name" value="STRUCTURAL MAINTENANCE OF CHROMOSOMES PROTEIN 5"/>
    <property type="match status" value="1"/>
</dbReference>
<evidence type="ECO:0000313" key="3">
    <source>
        <dbReference type="Ensembl" id="ENSHHUP00000054231.1"/>
    </source>
</evidence>
<organism evidence="3 4">
    <name type="scientific">Hucho hucho</name>
    <name type="common">huchen</name>
    <dbReference type="NCBI Taxonomy" id="62062"/>
    <lineage>
        <taxon>Eukaryota</taxon>
        <taxon>Metazoa</taxon>
        <taxon>Chordata</taxon>
        <taxon>Craniata</taxon>
        <taxon>Vertebrata</taxon>
        <taxon>Euteleostomi</taxon>
        <taxon>Actinopterygii</taxon>
        <taxon>Neopterygii</taxon>
        <taxon>Teleostei</taxon>
        <taxon>Protacanthopterygii</taxon>
        <taxon>Salmoniformes</taxon>
        <taxon>Salmonidae</taxon>
        <taxon>Salmoninae</taxon>
        <taxon>Hucho</taxon>
    </lineage>
</organism>
<evidence type="ECO:0000256" key="2">
    <source>
        <dbReference type="SAM" id="Coils"/>
    </source>
</evidence>
<dbReference type="PANTHER" id="PTHR45916:SF1">
    <property type="entry name" value="STRUCTURAL MAINTENANCE OF CHROMOSOMES PROTEIN 5"/>
    <property type="match status" value="1"/>
</dbReference>
<evidence type="ECO:0000313" key="4">
    <source>
        <dbReference type="Proteomes" id="UP000314982"/>
    </source>
</evidence>
<accession>A0A4W5NQ03</accession>
<dbReference type="STRING" id="62062.ENSHHUP00000054231"/>
<dbReference type="Ensembl" id="ENSHHUT00000056116.1">
    <property type="protein sequence ID" value="ENSHHUP00000054231.1"/>
    <property type="gene ID" value="ENSHHUG00000032538.1"/>
</dbReference>
<evidence type="ECO:0000256" key="1">
    <source>
        <dbReference type="ARBA" id="ARBA00023054"/>
    </source>
</evidence>
<dbReference type="GO" id="GO:0030915">
    <property type="term" value="C:Smc5-Smc6 complex"/>
    <property type="evidence" value="ECO:0007669"/>
    <property type="project" value="TreeGrafter"/>
</dbReference>
<dbReference type="GeneTree" id="ENSGT00990000203931"/>
<feature type="coiled-coil region" evidence="2">
    <location>
        <begin position="35"/>
        <end position="62"/>
    </location>
</feature>
<dbReference type="AlphaFoldDB" id="A0A4W5NQ03"/>
<dbReference type="GO" id="GO:0005634">
    <property type="term" value="C:nucleus"/>
    <property type="evidence" value="ECO:0007669"/>
    <property type="project" value="TreeGrafter"/>
</dbReference>
<keyword evidence="1 2" id="KW-0175">Coiled coil</keyword>
<keyword evidence="4" id="KW-1185">Reference proteome</keyword>
<proteinExistence type="predicted"/>
<dbReference type="GO" id="GO:0003697">
    <property type="term" value="F:single-stranded DNA binding"/>
    <property type="evidence" value="ECO:0007669"/>
    <property type="project" value="TreeGrafter"/>
</dbReference>
<reference evidence="3" key="3">
    <citation type="submission" date="2025-09" db="UniProtKB">
        <authorList>
            <consortium name="Ensembl"/>
        </authorList>
    </citation>
    <scope>IDENTIFICATION</scope>
</reference>
<protein>
    <submittedName>
        <fullName evidence="3">Uncharacterized protein</fullName>
    </submittedName>
</protein>
<sequence length="213" mass="24791">MIDNLRAEVANLRDQSDVTPQIDVVNAELRRIQEKAKMEGEKADLRREKDNLNGECRRKRETGSKESWHSALLHHFNHGEVLHIPFDLVLNSLFPVVLKNRLRSLDDMMKIKEEKLRGRSKDTYAAVKWLRQNKHLFSGNVYEPMMLVVCDSQNLRVNSVFAPEESCATRPPSRPIESLKRLGFFAYLRELFDAPQEVMSYLCNQYKVHDVPV</sequence>
<dbReference type="GO" id="GO:0000724">
    <property type="term" value="P:double-strand break repair via homologous recombination"/>
    <property type="evidence" value="ECO:0007669"/>
    <property type="project" value="TreeGrafter"/>
</dbReference>
<name>A0A4W5NQ03_9TELE</name>